<feature type="compositionally biased region" description="Acidic residues" evidence="1">
    <location>
        <begin position="174"/>
        <end position="183"/>
    </location>
</feature>
<keyword evidence="4" id="KW-1185">Reference proteome</keyword>
<protein>
    <submittedName>
        <fullName evidence="3">Uncharacterized protein</fullName>
    </submittedName>
</protein>
<reference evidence="3" key="1">
    <citation type="submission" date="2022-10" db="EMBL/GenBank/DDBJ databases">
        <title>Culturing micro-colonial fungi from biological soil crusts in the Mojave desert and describing Neophaeococcomyces mojavensis, and introducing the new genera and species Taxawa tesnikishii.</title>
        <authorList>
            <person name="Kurbessoian T."/>
            <person name="Stajich J.E."/>
        </authorList>
    </citation>
    <scope>NUCLEOTIDE SEQUENCE</scope>
    <source>
        <strain evidence="3">TK_41</strain>
    </source>
</reference>
<sequence length="204" mass="23265">MPTVLGVPLPSSSTITVTSAASPELFLAAMNTLIWLLMIVLLYIQILENRRIGAHLTQQLEKKGRVYEELIIKASEGMDLRERQLEPVPEVDETEQEQEREIEVVPGRRHVLRDGVLVEHDLRRAMIEELSDPAEDGRFESPEDEDQDLREAMVDELLERGPGQRNVEHREWPGEDDDSDDGLEMVHVSTRGLPDIEDSPLGRW</sequence>
<evidence type="ECO:0000256" key="2">
    <source>
        <dbReference type="SAM" id="Phobius"/>
    </source>
</evidence>
<dbReference type="AlphaFoldDB" id="A0AA38XGD2"/>
<gene>
    <name evidence="3" type="ORF">H2200_002924</name>
</gene>
<keyword evidence="2" id="KW-0812">Transmembrane</keyword>
<evidence type="ECO:0000256" key="1">
    <source>
        <dbReference type="SAM" id="MobiDB-lite"/>
    </source>
</evidence>
<organism evidence="3 4">
    <name type="scientific">Cladophialophora chaetospira</name>
    <dbReference type="NCBI Taxonomy" id="386627"/>
    <lineage>
        <taxon>Eukaryota</taxon>
        <taxon>Fungi</taxon>
        <taxon>Dikarya</taxon>
        <taxon>Ascomycota</taxon>
        <taxon>Pezizomycotina</taxon>
        <taxon>Eurotiomycetes</taxon>
        <taxon>Chaetothyriomycetidae</taxon>
        <taxon>Chaetothyriales</taxon>
        <taxon>Herpotrichiellaceae</taxon>
        <taxon>Cladophialophora</taxon>
    </lineage>
</organism>
<feature type="region of interest" description="Disordered" evidence="1">
    <location>
        <begin position="155"/>
        <end position="204"/>
    </location>
</feature>
<feature type="transmembrane region" description="Helical" evidence="2">
    <location>
        <begin position="25"/>
        <end position="44"/>
    </location>
</feature>
<accession>A0AA38XGD2</accession>
<evidence type="ECO:0000313" key="4">
    <source>
        <dbReference type="Proteomes" id="UP001172673"/>
    </source>
</evidence>
<proteinExistence type="predicted"/>
<keyword evidence="2" id="KW-0472">Membrane</keyword>
<name>A0AA38XGD2_9EURO</name>
<dbReference type="EMBL" id="JAPDRK010000004">
    <property type="protein sequence ID" value="KAJ9612983.1"/>
    <property type="molecule type" value="Genomic_DNA"/>
</dbReference>
<comment type="caution">
    <text evidence="3">The sequence shown here is derived from an EMBL/GenBank/DDBJ whole genome shotgun (WGS) entry which is preliminary data.</text>
</comment>
<dbReference type="Proteomes" id="UP001172673">
    <property type="component" value="Unassembled WGS sequence"/>
</dbReference>
<evidence type="ECO:0000313" key="3">
    <source>
        <dbReference type="EMBL" id="KAJ9612983.1"/>
    </source>
</evidence>
<keyword evidence="2" id="KW-1133">Transmembrane helix</keyword>